<accession>A0A1L7UAF5</accession>
<dbReference type="Proteomes" id="UP000184255">
    <property type="component" value="Unassembled WGS sequence"/>
</dbReference>
<dbReference type="VEuPathDB" id="FungiDB:FMAN_16245"/>
<keyword evidence="3" id="KW-1185">Reference proteome</keyword>
<feature type="region of interest" description="Disordered" evidence="1">
    <location>
        <begin position="1"/>
        <end position="24"/>
    </location>
</feature>
<reference evidence="3" key="1">
    <citation type="journal article" date="2016" name="Genome Biol. Evol.">
        <title>Comparative 'omics' of the Fusarium fujikuroi species complex highlights differences in genetic potential and metabolite synthesis.</title>
        <authorList>
            <person name="Niehaus E.-M."/>
            <person name="Muensterkoetter M."/>
            <person name="Proctor R.H."/>
            <person name="Brown D.W."/>
            <person name="Sharon A."/>
            <person name="Idan Y."/>
            <person name="Oren-Young L."/>
            <person name="Sieber C.M."/>
            <person name="Novak O."/>
            <person name="Pencik A."/>
            <person name="Tarkowska D."/>
            <person name="Hromadova K."/>
            <person name="Freeman S."/>
            <person name="Maymon M."/>
            <person name="Elazar M."/>
            <person name="Youssef S.A."/>
            <person name="El-Shabrawy E.S.M."/>
            <person name="Shalaby A.B.A."/>
            <person name="Houterman P."/>
            <person name="Brock N.L."/>
            <person name="Burkhardt I."/>
            <person name="Tsavkelova E.A."/>
            <person name="Dickschat J.S."/>
            <person name="Galuszka P."/>
            <person name="Gueldener U."/>
            <person name="Tudzynski B."/>
        </authorList>
    </citation>
    <scope>NUCLEOTIDE SEQUENCE [LARGE SCALE GENOMIC DNA]</scope>
    <source>
        <strain evidence="3">MRC7560</strain>
    </source>
</reference>
<dbReference type="RefSeq" id="XP_041690434.1">
    <property type="nucleotide sequence ID" value="XM_041825010.1"/>
</dbReference>
<organism evidence="2 3">
    <name type="scientific">Fusarium mangiferae</name>
    <name type="common">Mango malformation disease fungus</name>
    <dbReference type="NCBI Taxonomy" id="192010"/>
    <lineage>
        <taxon>Eukaryota</taxon>
        <taxon>Fungi</taxon>
        <taxon>Dikarya</taxon>
        <taxon>Ascomycota</taxon>
        <taxon>Pezizomycotina</taxon>
        <taxon>Sordariomycetes</taxon>
        <taxon>Hypocreomycetidae</taxon>
        <taxon>Hypocreales</taxon>
        <taxon>Nectriaceae</taxon>
        <taxon>Fusarium</taxon>
        <taxon>Fusarium fujikuroi species complex</taxon>
    </lineage>
</organism>
<proteinExistence type="predicted"/>
<evidence type="ECO:0000256" key="1">
    <source>
        <dbReference type="SAM" id="MobiDB-lite"/>
    </source>
</evidence>
<protein>
    <submittedName>
        <fullName evidence="2">Uncharacterized protein</fullName>
    </submittedName>
</protein>
<comment type="caution">
    <text evidence="2">The sequence shown here is derived from an EMBL/GenBank/DDBJ whole genome shotgun (WGS) entry which is preliminary data.</text>
</comment>
<evidence type="ECO:0000313" key="2">
    <source>
        <dbReference type="EMBL" id="CVL07389.1"/>
    </source>
</evidence>
<dbReference type="EMBL" id="FCQH01000020">
    <property type="protein sequence ID" value="CVL07389.1"/>
    <property type="molecule type" value="Genomic_DNA"/>
</dbReference>
<dbReference type="AlphaFoldDB" id="A0A1L7UAF5"/>
<gene>
    <name evidence="2" type="ORF">FMAN_16245</name>
</gene>
<dbReference type="GeneID" id="65095036"/>
<evidence type="ECO:0000313" key="3">
    <source>
        <dbReference type="Proteomes" id="UP000184255"/>
    </source>
</evidence>
<sequence length="162" mass="17372">MPSIPSVSRPNQSAPLLSQDAQPGSAVGFQQQGTVDWISMANGTVGFSVDVLSRLSKAGVEALTIYAARAIFTNIRLGEVGERRLNDVLEAAKAFPSISNILWFGFGVKHTIRSMQESSEGLACLGICASLTEQYSTVIAAKVLRELFLLYSPPADLTPTLR</sequence>
<name>A0A1L7UAF5_FUSMA</name>